<feature type="region of interest" description="Disordered" evidence="1">
    <location>
        <begin position="113"/>
        <end position="182"/>
    </location>
</feature>
<evidence type="ECO:0000313" key="2">
    <source>
        <dbReference type="EMBL" id="ESZ93004.1"/>
    </source>
</evidence>
<feature type="compositionally biased region" description="Polar residues" evidence="1">
    <location>
        <begin position="234"/>
        <end position="243"/>
    </location>
</feature>
<feature type="region of interest" description="Disordered" evidence="1">
    <location>
        <begin position="525"/>
        <end position="547"/>
    </location>
</feature>
<sequence length="1083" mass="118937">MASPPKLIVSTERDEEFEKARHEVLRANAYKAYQAFEKEVIEIAGKANGLGSSRWARGEQKNYKVTPGGPKNLDFDDNSLCRNTPSLSSKMSVPTNENDIASKLLKLGGLDSSRYAPKLNGNTRNRLNTQGSSRENVPRVCATVLTPSKGKSKTSSLSRSSQSFAPRSLEASPSSGGGVSLVSSPTAVVKSITAKKPTPEKLFEQMLLADYQKRMGKVQPTTATEAGTNGNNNVSVASQEPSNVSKANSMIEKKSDNVPVVTKTGGSARSETNSSTGSSQAISAVPSTMKKNVFLEMLAKAQTEKHPKQASIPASSILAASMSGSSIPAYIPALPLPISRNASDAGSEPHNLTDPSQPVISGPSMMKENEFMAMLIKGKQEKDLKRTSIVEPPLIIKKDPKGTYNFQNTLPWVFRANEPFHSEYPTNTTTMSNKPLIPAPINKWTTAKLTQGKALCKADEDFQTFLANKTAVPADAARTQQQTVLKPLSPKTTPRKPTQTEACAEKRKLAAGQAEFDALLTRRFANTPTSPPAKLPINKTNTQDSAPKSDVEVFAIPEATMQNAQAILLELKTAINDGVTNVPIIKKENFINTNSVDENVISALNTVDDTPVNTTGKLAVLKGESSQDKISHVAVHSFTPNENENVIHADTQVNNPFNDKLMTKKQAGSLVSSPPFWSISSFSDIGDKMGNTVVDPKFKEGVRVTATQDANVVLGDWDGSWCAPPIWEERGSFDAAYIPSYIQEWSAAVSPQRPVTVTVDTSAEGFISGEDLVNNVILSKAPKHEPTIPDTLRSTNELKRLNQTSGQDAMALTKKYEKAQKAREHSIIADNAHQQALLAMEPAPNPYAPKIEIYLRPATEADAKQILQIYNHYITESYIPEDQEPLTESDILFTIEITKKDKHPFVVAVKGRIPAQSANPKVKTKIPQYENVIGFGYTEMRGCGIAGKPTGRSRYTHNMHFYVHHDYTRKGVGGCILDRLLQVSSRAWAGHEGYDWLNHNNDPAYDHGGGSRCHQMMIELPVLRKNDPNYKWKTDFLRKFWFIEEFRLKSVGRTSITQRAGEWLDIVHYQFETEHEAEFTPFV</sequence>
<reference evidence="2 3" key="1">
    <citation type="journal article" date="2014" name="Genome Announc.">
        <title>Draft genome sequence of Sclerotinia borealis, a psychrophilic plant pathogenic fungus.</title>
        <authorList>
            <person name="Mardanov A.V."/>
            <person name="Beletsky A.V."/>
            <person name="Kadnikov V.V."/>
            <person name="Ignatov A.N."/>
            <person name="Ravin N.V."/>
        </authorList>
    </citation>
    <scope>NUCLEOTIDE SEQUENCE [LARGE SCALE GENOMIC DNA]</scope>
    <source>
        <strain evidence="3">F-4157</strain>
    </source>
</reference>
<dbReference type="InterPro" id="IPR016181">
    <property type="entry name" value="Acyl_CoA_acyltransferase"/>
</dbReference>
<feature type="compositionally biased region" description="Low complexity" evidence="1">
    <location>
        <begin position="222"/>
        <end position="233"/>
    </location>
</feature>
<dbReference type="EMBL" id="AYSA01000347">
    <property type="protein sequence ID" value="ESZ93004.1"/>
    <property type="molecule type" value="Genomic_DNA"/>
</dbReference>
<gene>
    <name evidence="2" type="ORF">SBOR_6625</name>
</gene>
<dbReference type="OrthoDB" id="2129362at2759"/>
<feature type="region of interest" description="Disordered" evidence="1">
    <location>
        <begin position="341"/>
        <end position="360"/>
    </location>
</feature>
<comment type="caution">
    <text evidence="2">The sequence shown here is derived from an EMBL/GenBank/DDBJ whole genome shotgun (WGS) entry which is preliminary data.</text>
</comment>
<feature type="region of interest" description="Disordered" evidence="1">
    <location>
        <begin position="260"/>
        <end position="283"/>
    </location>
</feature>
<accession>W9CDX7</accession>
<name>W9CDX7_SCLBF</name>
<dbReference type="Gene3D" id="3.40.630.30">
    <property type="match status" value="1"/>
</dbReference>
<protein>
    <recommendedName>
        <fullName evidence="4">N-acetyltransferase domain-containing protein</fullName>
    </recommendedName>
</protein>
<organism evidence="2 3">
    <name type="scientific">Sclerotinia borealis (strain F-4128)</name>
    <dbReference type="NCBI Taxonomy" id="1432307"/>
    <lineage>
        <taxon>Eukaryota</taxon>
        <taxon>Fungi</taxon>
        <taxon>Dikarya</taxon>
        <taxon>Ascomycota</taxon>
        <taxon>Pezizomycotina</taxon>
        <taxon>Leotiomycetes</taxon>
        <taxon>Helotiales</taxon>
        <taxon>Sclerotiniaceae</taxon>
        <taxon>Sclerotinia</taxon>
    </lineage>
</organism>
<evidence type="ECO:0000313" key="3">
    <source>
        <dbReference type="Proteomes" id="UP000019487"/>
    </source>
</evidence>
<keyword evidence="3" id="KW-1185">Reference proteome</keyword>
<dbReference type="HOGENOM" id="CLU_285773_0_0_1"/>
<feature type="compositionally biased region" description="Polar residues" evidence="1">
    <location>
        <begin position="264"/>
        <end position="283"/>
    </location>
</feature>
<feature type="region of interest" description="Disordered" evidence="1">
    <location>
        <begin position="222"/>
        <end position="243"/>
    </location>
</feature>
<dbReference type="SUPFAM" id="SSF55729">
    <property type="entry name" value="Acyl-CoA N-acyltransferases (Nat)"/>
    <property type="match status" value="1"/>
</dbReference>
<feature type="compositionally biased region" description="Polar residues" evidence="1">
    <location>
        <begin position="120"/>
        <end position="135"/>
    </location>
</feature>
<feature type="compositionally biased region" description="Low complexity" evidence="1">
    <location>
        <begin position="153"/>
        <end position="163"/>
    </location>
</feature>
<dbReference type="Proteomes" id="UP000019487">
    <property type="component" value="Unassembled WGS sequence"/>
</dbReference>
<proteinExistence type="predicted"/>
<evidence type="ECO:0008006" key="4">
    <source>
        <dbReference type="Google" id="ProtNLM"/>
    </source>
</evidence>
<evidence type="ECO:0000256" key="1">
    <source>
        <dbReference type="SAM" id="MobiDB-lite"/>
    </source>
</evidence>
<dbReference type="AlphaFoldDB" id="W9CDX7"/>